<proteinExistence type="predicted"/>
<keyword evidence="3" id="KW-1185">Reference proteome</keyword>
<evidence type="ECO:0000313" key="2">
    <source>
        <dbReference type="EMBL" id="CAL4765874.1"/>
    </source>
</evidence>
<organism evidence="1">
    <name type="scientific">Cladocopium goreaui</name>
    <dbReference type="NCBI Taxonomy" id="2562237"/>
    <lineage>
        <taxon>Eukaryota</taxon>
        <taxon>Sar</taxon>
        <taxon>Alveolata</taxon>
        <taxon>Dinophyceae</taxon>
        <taxon>Suessiales</taxon>
        <taxon>Symbiodiniaceae</taxon>
        <taxon>Cladocopium</taxon>
    </lineage>
</organism>
<reference evidence="1" key="1">
    <citation type="submission" date="2022-10" db="EMBL/GenBank/DDBJ databases">
        <authorList>
            <person name="Chen Y."/>
            <person name="Dougan E. K."/>
            <person name="Chan C."/>
            <person name="Rhodes N."/>
            <person name="Thang M."/>
        </authorList>
    </citation>
    <scope>NUCLEOTIDE SEQUENCE</scope>
</reference>
<reference evidence="2 3" key="2">
    <citation type="submission" date="2024-05" db="EMBL/GenBank/DDBJ databases">
        <authorList>
            <person name="Chen Y."/>
            <person name="Shah S."/>
            <person name="Dougan E. K."/>
            <person name="Thang M."/>
            <person name="Chan C."/>
        </authorList>
    </citation>
    <scope>NUCLEOTIDE SEQUENCE [LARGE SCALE GENOMIC DNA]</scope>
</reference>
<dbReference type="EMBL" id="CAMXCT030000422">
    <property type="protein sequence ID" value="CAL4765874.1"/>
    <property type="molecule type" value="Genomic_DNA"/>
</dbReference>
<evidence type="ECO:0000313" key="3">
    <source>
        <dbReference type="Proteomes" id="UP001152797"/>
    </source>
</evidence>
<sequence>MHNCSSRGNGGSISAVNFTQIGGVVKLERSRADLGGSLWSQDMTLVNGSFRVQGSFSNGGGGGLTVEENLEHHGGTLELRDCVVQHRLNAHGGCVRTEKYVQTGGVALFQNCRAVATRRLVGESQGGAIFTGSFIQTGGLAIFKDSRVQSVQKKGDGGGIFADQQIKQHGGRLTFQNCSAPRVGGAVAVKQFDVTQREFVWVQSEDAVASFDGCIAGRSGGAVYSSAKMSLLGRMTFHNSSSDRKGGALRAMRGLSATSLSFSQCYSAQPGAALAAGGDVEVQEATFEACNSEMLSVVMYVEGNLTAGRLNITGVASDRASDQHVAVGGGALVGSLKCAHVSSCDISAVQEDPKLQEMAVALWDLQMQQQENQENKGDLSNLLIFFSG</sequence>
<name>A0A9P1FLL9_9DINO</name>
<accession>A0A9P1FLL9</accession>
<comment type="caution">
    <text evidence="1">The sequence shown here is derived from an EMBL/GenBank/DDBJ whole genome shotgun (WGS) entry which is preliminary data.</text>
</comment>
<dbReference type="EMBL" id="CAMXCT010000422">
    <property type="protein sequence ID" value="CAI3978562.1"/>
    <property type="molecule type" value="Genomic_DNA"/>
</dbReference>
<dbReference type="AlphaFoldDB" id="A0A9P1FLL9"/>
<evidence type="ECO:0000313" key="1">
    <source>
        <dbReference type="EMBL" id="CAI3978562.1"/>
    </source>
</evidence>
<protein>
    <submittedName>
        <fullName evidence="2">Formate dehydrogenase</fullName>
    </submittedName>
</protein>
<dbReference type="Proteomes" id="UP001152797">
    <property type="component" value="Unassembled WGS sequence"/>
</dbReference>
<dbReference type="EMBL" id="CAMXCT020000422">
    <property type="protein sequence ID" value="CAL1131937.1"/>
    <property type="molecule type" value="Genomic_DNA"/>
</dbReference>
<gene>
    <name evidence="1" type="ORF">C1SCF055_LOCUS6604</name>
</gene>